<evidence type="ECO:0000256" key="3">
    <source>
        <dbReference type="ARBA" id="ARBA00022833"/>
    </source>
</evidence>
<dbReference type="PROSITE" id="PS00972">
    <property type="entry name" value="USP_1"/>
    <property type="match status" value="1"/>
</dbReference>
<dbReference type="PANTHER" id="PTHR24006">
    <property type="entry name" value="UBIQUITIN CARBOXYL-TERMINAL HYDROLASE"/>
    <property type="match status" value="1"/>
</dbReference>
<dbReference type="GO" id="GO:0008270">
    <property type="term" value="F:zinc ion binding"/>
    <property type="evidence" value="ECO:0007669"/>
    <property type="project" value="UniProtKB-KW"/>
</dbReference>
<dbReference type="InterPro" id="IPR001394">
    <property type="entry name" value="Peptidase_C19_UCH"/>
</dbReference>
<evidence type="ECO:0000259" key="6">
    <source>
        <dbReference type="PROSITE" id="PS50235"/>
    </source>
</evidence>
<dbReference type="Gene3D" id="3.30.40.10">
    <property type="entry name" value="Zinc/RING finger domain, C3HC4 (zinc finger)"/>
    <property type="match status" value="1"/>
</dbReference>
<dbReference type="GO" id="GO:0005829">
    <property type="term" value="C:cytosol"/>
    <property type="evidence" value="ECO:0007669"/>
    <property type="project" value="TreeGrafter"/>
</dbReference>
<dbReference type="Proteomes" id="UP000053477">
    <property type="component" value="Unassembled WGS sequence"/>
</dbReference>
<dbReference type="InterPro" id="IPR001607">
    <property type="entry name" value="Znf_UBP"/>
</dbReference>
<dbReference type="EMBL" id="KQ085905">
    <property type="protein sequence ID" value="KLO17359.1"/>
    <property type="molecule type" value="Genomic_DNA"/>
</dbReference>
<gene>
    <name evidence="8" type="ORF">SCHPADRAFT_821442</name>
</gene>
<dbReference type="GO" id="GO:0005634">
    <property type="term" value="C:nucleus"/>
    <property type="evidence" value="ECO:0007669"/>
    <property type="project" value="TreeGrafter"/>
</dbReference>
<keyword evidence="5" id="KW-0788">Thiol protease</keyword>
<keyword evidence="1" id="KW-0479">Metal-binding</keyword>
<evidence type="ECO:0000256" key="5">
    <source>
        <dbReference type="RuleBase" id="RU366025"/>
    </source>
</evidence>
<dbReference type="AlphaFoldDB" id="A0A0H2S035"/>
<protein>
    <recommendedName>
        <fullName evidence="5">Ubiquitin carboxyl-terminal hydrolase</fullName>
        <ecNumber evidence="5">3.4.19.12</ecNumber>
    </recommendedName>
</protein>
<dbReference type="GO" id="GO:0006508">
    <property type="term" value="P:proteolysis"/>
    <property type="evidence" value="ECO:0007669"/>
    <property type="project" value="UniProtKB-KW"/>
</dbReference>
<dbReference type="Pfam" id="PF00443">
    <property type="entry name" value="UCH"/>
    <property type="match status" value="1"/>
</dbReference>
<evidence type="ECO:0000313" key="8">
    <source>
        <dbReference type="EMBL" id="KLO17359.1"/>
    </source>
</evidence>
<dbReference type="SMART" id="SM00290">
    <property type="entry name" value="ZnF_UBP"/>
    <property type="match status" value="1"/>
</dbReference>
<evidence type="ECO:0000256" key="2">
    <source>
        <dbReference type="ARBA" id="ARBA00022771"/>
    </source>
</evidence>
<evidence type="ECO:0000256" key="4">
    <source>
        <dbReference type="PROSITE-ProRule" id="PRU00502"/>
    </source>
</evidence>
<reference evidence="8 9" key="1">
    <citation type="submission" date="2015-04" db="EMBL/GenBank/DDBJ databases">
        <title>Complete genome sequence of Schizopora paradoxa KUC8140, a cosmopolitan wood degrader in East Asia.</title>
        <authorList>
            <consortium name="DOE Joint Genome Institute"/>
            <person name="Min B."/>
            <person name="Park H."/>
            <person name="Jang Y."/>
            <person name="Kim J.-J."/>
            <person name="Kim K.H."/>
            <person name="Pangilinan J."/>
            <person name="Lipzen A."/>
            <person name="Riley R."/>
            <person name="Grigoriev I.V."/>
            <person name="Spatafora J.W."/>
            <person name="Choi I.-G."/>
        </authorList>
    </citation>
    <scope>NUCLEOTIDE SEQUENCE [LARGE SCALE GENOMIC DNA]</scope>
    <source>
        <strain evidence="8 9">KUC8140</strain>
    </source>
</reference>
<proteinExistence type="inferred from homology"/>
<comment type="similarity">
    <text evidence="5">Belongs to the peptidase C19 family.</text>
</comment>
<keyword evidence="3" id="KW-0862">Zinc</keyword>
<keyword evidence="2 4" id="KW-0863">Zinc-finger</keyword>
<dbReference type="GO" id="GO:0004843">
    <property type="term" value="F:cysteine-type deubiquitinase activity"/>
    <property type="evidence" value="ECO:0007669"/>
    <property type="project" value="UniProtKB-UniRule"/>
</dbReference>
<comment type="catalytic activity">
    <reaction evidence="5">
        <text>Thiol-dependent hydrolysis of ester, thioester, amide, peptide and isopeptide bonds formed by the C-terminal Gly of ubiquitin (a 76-residue protein attached to proteins as an intracellular targeting signal).</text>
        <dbReference type="EC" id="3.4.19.12"/>
    </reaction>
</comment>
<dbReference type="InterPro" id="IPR038765">
    <property type="entry name" value="Papain-like_cys_pep_sf"/>
</dbReference>
<dbReference type="EC" id="3.4.19.12" evidence="5"/>
<dbReference type="InterPro" id="IPR028889">
    <property type="entry name" value="USP"/>
</dbReference>
<dbReference type="Pfam" id="PF02148">
    <property type="entry name" value="zf-UBP"/>
    <property type="match status" value="1"/>
</dbReference>
<dbReference type="OrthoDB" id="289038at2759"/>
<organism evidence="8 9">
    <name type="scientific">Schizopora paradoxa</name>
    <dbReference type="NCBI Taxonomy" id="27342"/>
    <lineage>
        <taxon>Eukaryota</taxon>
        <taxon>Fungi</taxon>
        <taxon>Dikarya</taxon>
        <taxon>Basidiomycota</taxon>
        <taxon>Agaricomycotina</taxon>
        <taxon>Agaricomycetes</taxon>
        <taxon>Hymenochaetales</taxon>
        <taxon>Schizoporaceae</taxon>
        <taxon>Schizopora</taxon>
    </lineage>
</organism>
<evidence type="ECO:0000259" key="7">
    <source>
        <dbReference type="PROSITE" id="PS50271"/>
    </source>
</evidence>
<sequence length="511" mass="57728">MLKKYKAAVAWAAQMGAHGERATKRRKTQMPSCGTCSLVLHRPFICLHCSFGGCWRGGHILNHLRDLNHHFCADVKSGSVYCVGCDNIIFDTTFSNIYRSTILSVEEKETRFLHSRKAREVYKPWKPDTKDTATLESSSTPVSCHSIRGLLNLGQTCFLNVVLQALLHNPLLRNFFLSDKHNNSSKACKLTQCMNCEMDKLFAEVYSGNRAPYGPTSLLATTWSSSSDLAGYSQQDAHEFFIAALNQLHNSALGSTLTSCNCIVHEAFEGQYQSECKCDRCGKAAVTTESFFDISLQLKGKNGDVAEQDTLPSCLRRFIHPESVKFTCSSCKSSQSGTKRLSIRKLPAVLSFQFKRFEHDGQNGKSTSRKIDTHVRFPATLNMLTYTTLSVKSTPEKENFFGPESMYDYDLFAVINHEGQMDNGHYYNYARSQDEWNRFDDDKVTPSTLDAALKSNAYMCFYVKRHLNYRPFAVPTYKVARETEAVKEKEKKEQQEAARMKEVEDALLAVI</sequence>
<dbReference type="InterPro" id="IPR050164">
    <property type="entry name" value="Peptidase_C19"/>
</dbReference>
<keyword evidence="5" id="KW-0833">Ubl conjugation pathway</keyword>
<dbReference type="InterPro" id="IPR013083">
    <property type="entry name" value="Znf_RING/FYVE/PHD"/>
</dbReference>
<evidence type="ECO:0000256" key="1">
    <source>
        <dbReference type="ARBA" id="ARBA00022723"/>
    </source>
</evidence>
<dbReference type="InterPro" id="IPR018200">
    <property type="entry name" value="USP_CS"/>
</dbReference>
<evidence type="ECO:0000313" key="9">
    <source>
        <dbReference type="Proteomes" id="UP000053477"/>
    </source>
</evidence>
<dbReference type="PROSITE" id="PS50271">
    <property type="entry name" value="ZF_UBP"/>
    <property type="match status" value="1"/>
</dbReference>
<feature type="domain" description="UBP-type" evidence="7">
    <location>
        <begin position="8"/>
        <end position="109"/>
    </location>
</feature>
<dbReference type="SUPFAM" id="SSF54001">
    <property type="entry name" value="Cysteine proteinases"/>
    <property type="match status" value="1"/>
</dbReference>
<dbReference type="InParanoid" id="A0A0H2S035"/>
<dbReference type="SUPFAM" id="SSF57850">
    <property type="entry name" value="RING/U-box"/>
    <property type="match status" value="1"/>
</dbReference>
<dbReference type="Gene3D" id="3.90.70.10">
    <property type="entry name" value="Cysteine proteinases"/>
    <property type="match status" value="1"/>
</dbReference>
<dbReference type="STRING" id="27342.A0A0H2S035"/>
<keyword evidence="5" id="KW-0378">Hydrolase</keyword>
<dbReference type="FunCoup" id="A0A0H2S035">
    <property type="interactions" value="216"/>
</dbReference>
<feature type="domain" description="USP" evidence="6">
    <location>
        <begin position="148"/>
        <end position="465"/>
    </location>
</feature>
<dbReference type="PROSITE" id="PS00973">
    <property type="entry name" value="USP_2"/>
    <property type="match status" value="1"/>
</dbReference>
<keyword evidence="5" id="KW-0645">Protease</keyword>
<accession>A0A0H2S035</accession>
<dbReference type="PANTHER" id="PTHR24006:SF937">
    <property type="entry name" value="UBIQUITIN CARBOXYL-TERMINAL HYDROLASE"/>
    <property type="match status" value="1"/>
</dbReference>
<keyword evidence="9" id="KW-1185">Reference proteome</keyword>
<name>A0A0H2S035_9AGAM</name>
<dbReference type="PROSITE" id="PS50235">
    <property type="entry name" value="USP_3"/>
    <property type="match status" value="1"/>
</dbReference>
<dbReference type="GO" id="GO:0016579">
    <property type="term" value="P:protein deubiquitination"/>
    <property type="evidence" value="ECO:0007669"/>
    <property type="project" value="InterPro"/>
</dbReference>